<dbReference type="Proteomes" id="UP001162992">
    <property type="component" value="Chromosome 10"/>
</dbReference>
<comment type="caution">
    <text evidence="1">The sequence shown here is derived from an EMBL/GenBank/DDBJ whole genome shotgun (WGS) entry which is preliminary data.</text>
</comment>
<evidence type="ECO:0000313" key="2">
    <source>
        <dbReference type="Proteomes" id="UP001162992"/>
    </source>
</evidence>
<accession>A0ACC2CI25</accession>
<evidence type="ECO:0000313" key="1">
    <source>
        <dbReference type="EMBL" id="KAJ7541676.1"/>
    </source>
</evidence>
<proteinExistence type="predicted"/>
<keyword evidence="2" id="KW-1185">Reference proteome</keyword>
<protein>
    <submittedName>
        <fullName evidence="1">Uncharacterized protein</fullName>
    </submittedName>
</protein>
<sequence length="158" mass="17565">MGNCQATDAAAAVVEHPGGRTEKLYWPITARQLMLKNPGHYVAVYAWPTSSTDGPLKPKLKLLPPTAMLCVGNCYRMVSFEEVLGEVSETLNGKLKLRTDKSDFKTRIFPRKVKKDQESNGVNDSTLGVGIDLLSTAQSANRYGQWRPSLHSISEREW</sequence>
<gene>
    <name evidence="1" type="ORF">O6H91_10G070200</name>
</gene>
<reference evidence="2" key="1">
    <citation type="journal article" date="2024" name="Proc. Natl. Acad. Sci. U.S.A.">
        <title>Extraordinary preservation of gene collinearity over three hundred million years revealed in homosporous lycophytes.</title>
        <authorList>
            <person name="Li C."/>
            <person name="Wickell D."/>
            <person name="Kuo L.Y."/>
            <person name="Chen X."/>
            <person name="Nie B."/>
            <person name="Liao X."/>
            <person name="Peng D."/>
            <person name="Ji J."/>
            <person name="Jenkins J."/>
            <person name="Williams M."/>
            <person name="Shu S."/>
            <person name="Plott C."/>
            <person name="Barry K."/>
            <person name="Rajasekar S."/>
            <person name="Grimwood J."/>
            <person name="Han X."/>
            <person name="Sun S."/>
            <person name="Hou Z."/>
            <person name="He W."/>
            <person name="Dai G."/>
            <person name="Sun C."/>
            <person name="Schmutz J."/>
            <person name="Leebens-Mack J.H."/>
            <person name="Li F.W."/>
            <person name="Wang L."/>
        </authorList>
    </citation>
    <scope>NUCLEOTIDE SEQUENCE [LARGE SCALE GENOMIC DNA]</scope>
    <source>
        <strain evidence="2">cv. PW_Plant_1</strain>
    </source>
</reference>
<name>A0ACC2CI25_DIPCM</name>
<dbReference type="EMBL" id="CM055101">
    <property type="protein sequence ID" value="KAJ7541676.1"/>
    <property type="molecule type" value="Genomic_DNA"/>
</dbReference>
<organism evidence="1 2">
    <name type="scientific">Diphasiastrum complanatum</name>
    <name type="common">Issler's clubmoss</name>
    <name type="synonym">Lycopodium complanatum</name>
    <dbReference type="NCBI Taxonomy" id="34168"/>
    <lineage>
        <taxon>Eukaryota</taxon>
        <taxon>Viridiplantae</taxon>
        <taxon>Streptophyta</taxon>
        <taxon>Embryophyta</taxon>
        <taxon>Tracheophyta</taxon>
        <taxon>Lycopodiopsida</taxon>
        <taxon>Lycopodiales</taxon>
        <taxon>Lycopodiaceae</taxon>
        <taxon>Lycopodioideae</taxon>
        <taxon>Diphasiastrum</taxon>
    </lineage>
</organism>